<name>A0ABX0HQP1_9PROT</name>
<dbReference type="InterPro" id="IPR001647">
    <property type="entry name" value="HTH_TetR"/>
</dbReference>
<comment type="caution">
    <text evidence="4">The sequence shown here is derived from an EMBL/GenBank/DDBJ whole genome shotgun (WGS) entry which is preliminary data.</text>
</comment>
<dbReference type="PANTHER" id="PTHR30055">
    <property type="entry name" value="HTH-TYPE TRANSCRIPTIONAL REGULATOR RUTR"/>
    <property type="match status" value="1"/>
</dbReference>
<evidence type="ECO:0000313" key="5">
    <source>
        <dbReference type="Proteomes" id="UP000818603"/>
    </source>
</evidence>
<dbReference type="Gene3D" id="1.10.357.10">
    <property type="entry name" value="Tetracycline Repressor, domain 2"/>
    <property type="match status" value="1"/>
</dbReference>
<dbReference type="EMBL" id="VCJR02000002">
    <property type="protein sequence ID" value="NHK28672.1"/>
    <property type="molecule type" value="Genomic_DNA"/>
</dbReference>
<dbReference type="PROSITE" id="PS50977">
    <property type="entry name" value="HTH_TETR_2"/>
    <property type="match status" value="1"/>
</dbReference>
<evidence type="ECO:0000256" key="2">
    <source>
        <dbReference type="PROSITE-ProRule" id="PRU00335"/>
    </source>
</evidence>
<dbReference type="Pfam" id="PF00440">
    <property type="entry name" value="TetR_N"/>
    <property type="match status" value="1"/>
</dbReference>
<dbReference type="SUPFAM" id="SSF46689">
    <property type="entry name" value="Homeodomain-like"/>
    <property type="match status" value="1"/>
</dbReference>
<dbReference type="InterPro" id="IPR009057">
    <property type="entry name" value="Homeodomain-like_sf"/>
</dbReference>
<dbReference type="Proteomes" id="UP000818603">
    <property type="component" value="Unassembled WGS sequence"/>
</dbReference>
<dbReference type="SUPFAM" id="SSF48498">
    <property type="entry name" value="Tetracyclin repressor-like, C-terminal domain"/>
    <property type="match status" value="1"/>
</dbReference>
<keyword evidence="5" id="KW-1185">Reference proteome</keyword>
<sequence>MNHLSHFVHTLPDTAPKTARGQKTWVRILEAAEQEFGEKGFHDAAITGITQRAGVAMGTFYVHFKSKEEIFRTLIVHMGKLTRSWIGQRVAEAPSRLEAERMGLQAFIEFVRQHKNLYRIVNEAQFVAPEAYRDYYAAFSQAYQRRLDEAVGRGEIEPGNNEHRAWALIGASVFLGQHYGIWDDSVDLQDVTSNVGDLIVNGLSRKGDGKTDNKGDRE</sequence>
<dbReference type="Gene3D" id="1.10.10.60">
    <property type="entry name" value="Homeodomain-like"/>
    <property type="match status" value="1"/>
</dbReference>
<dbReference type="PANTHER" id="PTHR30055:SF226">
    <property type="entry name" value="HTH-TYPE TRANSCRIPTIONAL REGULATOR PKSA"/>
    <property type="match status" value="1"/>
</dbReference>
<proteinExistence type="predicted"/>
<gene>
    <name evidence="4" type="ORF">FF098_012200</name>
</gene>
<dbReference type="InterPro" id="IPR036271">
    <property type="entry name" value="Tet_transcr_reg_TetR-rel_C_sf"/>
</dbReference>
<evidence type="ECO:0000313" key="4">
    <source>
        <dbReference type="EMBL" id="NHK28672.1"/>
    </source>
</evidence>
<feature type="DNA-binding region" description="H-T-H motif" evidence="2">
    <location>
        <begin position="45"/>
        <end position="64"/>
    </location>
</feature>
<reference evidence="4 5" key="1">
    <citation type="submission" date="2020-02" db="EMBL/GenBank/DDBJ databases">
        <title>Genome sequence of Parvularcula flava strain NH6-79.</title>
        <authorList>
            <person name="Abdul Karim M.H."/>
            <person name="Lam M.Q."/>
            <person name="Chen S.J."/>
            <person name="Yahya A."/>
            <person name="Shahir S."/>
            <person name="Shamsir M.S."/>
            <person name="Chong C.S."/>
        </authorList>
    </citation>
    <scope>NUCLEOTIDE SEQUENCE [LARGE SCALE GENOMIC DNA]</scope>
    <source>
        <strain evidence="4 5">NH6-79</strain>
    </source>
</reference>
<keyword evidence="1 2" id="KW-0238">DNA-binding</keyword>
<evidence type="ECO:0000256" key="1">
    <source>
        <dbReference type="ARBA" id="ARBA00023125"/>
    </source>
</evidence>
<protein>
    <submittedName>
        <fullName evidence="4">TetR/AcrR family transcriptional regulator</fullName>
    </submittedName>
</protein>
<dbReference type="InterPro" id="IPR050109">
    <property type="entry name" value="HTH-type_TetR-like_transc_reg"/>
</dbReference>
<evidence type="ECO:0000259" key="3">
    <source>
        <dbReference type="PROSITE" id="PS50977"/>
    </source>
</evidence>
<dbReference type="PRINTS" id="PR00455">
    <property type="entry name" value="HTHTETR"/>
</dbReference>
<accession>A0ABX0HQP1</accession>
<feature type="domain" description="HTH tetR-type" evidence="3">
    <location>
        <begin position="22"/>
        <end position="82"/>
    </location>
</feature>
<organism evidence="4 5">
    <name type="scientific">Aquisalinus luteolus</name>
    <dbReference type="NCBI Taxonomy" id="1566827"/>
    <lineage>
        <taxon>Bacteria</taxon>
        <taxon>Pseudomonadati</taxon>
        <taxon>Pseudomonadota</taxon>
        <taxon>Alphaproteobacteria</taxon>
        <taxon>Parvularculales</taxon>
        <taxon>Parvularculaceae</taxon>
        <taxon>Aquisalinus</taxon>
    </lineage>
</organism>